<protein>
    <recommendedName>
        <fullName evidence="3">Outer membrane protein beta-barrel domain-containing protein</fullName>
    </recommendedName>
</protein>
<evidence type="ECO:0000313" key="1">
    <source>
        <dbReference type="EMBL" id="CCH01394.1"/>
    </source>
</evidence>
<dbReference type="KEGG" id="fae:FAES_3386"/>
<sequence length="196" mass="21626">MPSPVNAMFTRMLYGYSTFCQTLFFRPIGLLTVSLLLTLTPLATHAQQAPPAHDYPRTVLYQGILHPIVTFSQDAPVVNFKNFYQVGFPVGVNIWKTAKIGYSLEIVPFIRSEAGVSRVNNVLFHPGVLVGLGKGFTLANRLAFETGGRYGVTPVLNKTFRRPGPVSYFLAIPLPVRFGNDRPTSVTIGFQFGLAF</sequence>
<accession>I0KB91</accession>
<evidence type="ECO:0008006" key="3">
    <source>
        <dbReference type="Google" id="ProtNLM"/>
    </source>
</evidence>
<proteinExistence type="predicted"/>
<evidence type="ECO:0000313" key="2">
    <source>
        <dbReference type="Proteomes" id="UP000011058"/>
    </source>
</evidence>
<dbReference type="PATRIC" id="fig|1166018.3.peg.5162"/>
<dbReference type="Proteomes" id="UP000011058">
    <property type="component" value="Chromosome"/>
</dbReference>
<reference evidence="1 2" key="1">
    <citation type="journal article" date="2012" name="J. Bacteriol.">
        <title>Genome Sequence of Fibrella aestuarina BUZ 2T, a Filamentous Marine Bacterium.</title>
        <authorList>
            <person name="Filippini M."/>
            <person name="Qi W."/>
            <person name="Blom J."/>
            <person name="Goesmann A."/>
            <person name="Smits T.H."/>
            <person name="Bagheri H.C."/>
        </authorList>
    </citation>
    <scope>NUCLEOTIDE SEQUENCE [LARGE SCALE GENOMIC DNA]</scope>
    <source>
        <strain evidence="2">BUZ 2T</strain>
    </source>
</reference>
<name>I0KB91_9BACT</name>
<gene>
    <name evidence="1" type="ORF">FAES_3386</name>
</gene>
<dbReference type="EMBL" id="HE796683">
    <property type="protein sequence ID" value="CCH01394.1"/>
    <property type="molecule type" value="Genomic_DNA"/>
</dbReference>
<dbReference type="eggNOG" id="ENOG5030BQU">
    <property type="taxonomic scope" value="Bacteria"/>
</dbReference>
<dbReference type="AlphaFoldDB" id="I0KB91"/>
<dbReference type="STRING" id="1166018.FAES_3386"/>
<organism evidence="1 2">
    <name type="scientific">Fibrella aestuarina BUZ 2</name>
    <dbReference type="NCBI Taxonomy" id="1166018"/>
    <lineage>
        <taxon>Bacteria</taxon>
        <taxon>Pseudomonadati</taxon>
        <taxon>Bacteroidota</taxon>
        <taxon>Cytophagia</taxon>
        <taxon>Cytophagales</taxon>
        <taxon>Spirosomataceae</taxon>
        <taxon>Fibrella</taxon>
    </lineage>
</organism>
<dbReference type="HOGENOM" id="CLU_133800_0_0_10"/>
<keyword evidence="2" id="KW-1185">Reference proteome</keyword>